<dbReference type="Pfam" id="PF13174">
    <property type="entry name" value="TPR_6"/>
    <property type="match status" value="1"/>
</dbReference>
<evidence type="ECO:0000256" key="3">
    <source>
        <dbReference type="ARBA" id="ARBA00022803"/>
    </source>
</evidence>
<feature type="repeat" description="TPR" evidence="7">
    <location>
        <begin position="750"/>
        <end position="783"/>
    </location>
</feature>
<accession>A0A7R8YQT4</accession>
<feature type="compositionally biased region" description="Polar residues" evidence="8">
    <location>
        <begin position="392"/>
        <end position="402"/>
    </location>
</feature>
<dbReference type="PROSITE" id="PS50293">
    <property type="entry name" value="TPR_REGION"/>
    <property type="match status" value="1"/>
</dbReference>
<keyword evidence="10" id="KW-1185">Reference proteome</keyword>
<dbReference type="GO" id="GO:0007091">
    <property type="term" value="P:metaphase/anaphase transition of mitotic cell cycle"/>
    <property type="evidence" value="ECO:0007669"/>
    <property type="project" value="TreeGrafter"/>
</dbReference>
<sequence length="835" mass="94247">MIIQEPVQAAIWHCLNHYDYQDAIFLAERLCAEVETDETIFILATCYYRASNLHQAYWLLHTKTPRSPQCRYLLAKCAFRLKKLSEAEAALSNVNFGELKNFDDLSKEFGEVACFALQLIAKICAKTERYTIAAEAYKKALKLNPFLWQAFADLCNFGEKVDPNAIFQFPNTDIFNTCQGNNSNSMVLFGLGGYPDTCITAGADTVSNSQNSCNYILSTPVDQMSSNCANLVTPNNNLNNSSIGVLCGGNFSYNGDEIQMERSYFCDSINSNSYGEVTPFRKQFKYLSKMGPLTPSFGVLPLSPSETSVANLSSSPIPQTLVEANQEKSIGKKLKGHVGNIISRKDTPLQNSKPAVFTQTGNITPRGPNTITAQLAGQNVRRSSRLFSNNYSVKENNKSPNINKFPPPKSPQRRNKPRIKISMNNEINEKDKKEKEKIETITSNDSKVLLNNTLNSAQTMAHHVLSLKKQSAEGLMALLRDLGQGYQHLAQFNCKEAISIFQAVPKHHFRSSWVQSMIALAYYEQREYEAAANIFREIHENEPNRLDYMEIYSTALWHLQREVALSALAQSVMALDKNSPITWCVAGNCFSLHKEHETAIKFFKRAVQVNPNFVYSYTLLGHELVITEELDKALAYFRTAIMKDPRHYNAWFGIGTIYSRQARYELAELHYRQALKINPKNSVIMVHIGTMQFFLQKTDQALQTLNAAIEIEPKNPLCKFHRGSMNYSLGKHQEALKELEELKQIVPKESVVFYFIGKIHKTLGNVDLALMHFSWATDLDPKGANNQLKDAFDSINHTPGNDLNVETDLEPISERSDDSTQAQIEQDPSYDSDTY</sequence>
<dbReference type="PANTHER" id="PTHR12558">
    <property type="entry name" value="CELL DIVISION CYCLE 16,23,27"/>
    <property type="match status" value="1"/>
</dbReference>
<feature type="region of interest" description="Disordered" evidence="8">
    <location>
        <begin position="791"/>
        <end position="835"/>
    </location>
</feature>
<dbReference type="Pfam" id="PF13432">
    <property type="entry name" value="TPR_16"/>
    <property type="match status" value="1"/>
</dbReference>
<evidence type="ECO:0000256" key="1">
    <source>
        <dbReference type="ARBA" id="ARBA00004123"/>
    </source>
</evidence>
<evidence type="ECO:0000256" key="8">
    <source>
        <dbReference type="SAM" id="MobiDB-lite"/>
    </source>
</evidence>
<dbReference type="Gene3D" id="1.25.40.10">
    <property type="entry name" value="Tetratricopeptide repeat domain"/>
    <property type="match status" value="4"/>
</dbReference>
<feature type="region of interest" description="Disordered" evidence="8">
    <location>
        <begin position="345"/>
        <end position="367"/>
    </location>
</feature>
<evidence type="ECO:0000256" key="7">
    <source>
        <dbReference type="PROSITE-ProRule" id="PRU00339"/>
    </source>
</evidence>
<keyword evidence="2" id="KW-0677">Repeat</keyword>
<gene>
    <name evidence="9" type="ORF">HERILL_LOCUS5065</name>
</gene>
<name>A0A7R8YQT4_HERIL</name>
<dbReference type="OMA" id="WHSPQAW"/>
<comment type="subcellular location">
    <subcellularLocation>
        <location evidence="1">Nucleus</location>
    </subcellularLocation>
</comment>
<feature type="region of interest" description="Disordered" evidence="8">
    <location>
        <begin position="392"/>
        <end position="416"/>
    </location>
</feature>
<dbReference type="EMBL" id="LR899010">
    <property type="protein sequence ID" value="CAD7081993.1"/>
    <property type="molecule type" value="Genomic_DNA"/>
</dbReference>
<keyword evidence="3 7" id="KW-0802">TPR repeat</keyword>
<feature type="repeat" description="TPR" evidence="7">
    <location>
        <begin position="682"/>
        <end position="715"/>
    </location>
</feature>
<dbReference type="GO" id="GO:0016567">
    <property type="term" value="P:protein ubiquitination"/>
    <property type="evidence" value="ECO:0007669"/>
    <property type="project" value="TreeGrafter"/>
</dbReference>
<keyword evidence="4" id="KW-0539">Nucleus</keyword>
<dbReference type="FunCoup" id="A0A7R8YQT4">
    <property type="interactions" value="2788"/>
</dbReference>
<evidence type="ECO:0000256" key="6">
    <source>
        <dbReference type="ARBA" id="ARBA00039307"/>
    </source>
</evidence>
<dbReference type="InterPro" id="IPR019734">
    <property type="entry name" value="TPR_rpt"/>
</dbReference>
<feature type="repeat" description="TPR" evidence="7">
    <location>
        <begin position="648"/>
        <end position="681"/>
    </location>
</feature>
<dbReference type="FunFam" id="1.25.40.10:FF:000018">
    <property type="entry name" value="Cell division cycle protein 27 homolog B"/>
    <property type="match status" value="1"/>
</dbReference>
<proteinExistence type="inferred from homology"/>
<evidence type="ECO:0000256" key="5">
    <source>
        <dbReference type="ARBA" id="ARBA00038210"/>
    </source>
</evidence>
<protein>
    <recommendedName>
        <fullName evidence="6">Cell division cycle protein 27 homolog</fullName>
    </recommendedName>
</protein>
<feature type="repeat" description="TPR" evidence="7">
    <location>
        <begin position="614"/>
        <end position="647"/>
    </location>
</feature>
<evidence type="ECO:0000313" key="9">
    <source>
        <dbReference type="EMBL" id="CAD7081993.1"/>
    </source>
</evidence>
<evidence type="ECO:0000313" key="10">
    <source>
        <dbReference type="Proteomes" id="UP000594454"/>
    </source>
</evidence>
<dbReference type="GO" id="GO:0031145">
    <property type="term" value="P:anaphase-promoting complex-dependent catabolic process"/>
    <property type="evidence" value="ECO:0007669"/>
    <property type="project" value="TreeGrafter"/>
</dbReference>
<dbReference type="Pfam" id="PF13181">
    <property type="entry name" value="TPR_8"/>
    <property type="match status" value="2"/>
</dbReference>
<dbReference type="GO" id="GO:0005737">
    <property type="term" value="C:cytoplasm"/>
    <property type="evidence" value="ECO:0007669"/>
    <property type="project" value="TreeGrafter"/>
</dbReference>
<dbReference type="OrthoDB" id="329563at2759"/>
<dbReference type="SMART" id="SM00028">
    <property type="entry name" value="TPR"/>
    <property type="match status" value="8"/>
</dbReference>
<dbReference type="InterPro" id="IPR011990">
    <property type="entry name" value="TPR-like_helical_dom_sf"/>
</dbReference>
<dbReference type="GO" id="GO:0051301">
    <property type="term" value="P:cell division"/>
    <property type="evidence" value="ECO:0007669"/>
    <property type="project" value="TreeGrafter"/>
</dbReference>
<feature type="repeat" description="TPR" evidence="7">
    <location>
        <begin position="580"/>
        <end position="613"/>
    </location>
</feature>
<dbReference type="Proteomes" id="UP000594454">
    <property type="component" value="Chromosome 2"/>
</dbReference>
<feature type="repeat" description="TPR" evidence="7">
    <location>
        <begin position="512"/>
        <end position="545"/>
    </location>
</feature>
<evidence type="ECO:0000256" key="2">
    <source>
        <dbReference type="ARBA" id="ARBA00022737"/>
    </source>
</evidence>
<feature type="compositionally biased region" description="Polar residues" evidence="8">
    <location>
        <begin position="348"/>
        <end position="367"/>
    </location>
</feature>
<dbReference type="PANTHER" id="PTHR12558:SF13">
    <property type="entry name" value="CELL DIVISION CYCLE PROTEIN 27 HOMOLOG"/>
    <property type="match status" value="1"/>
</dbReference>
<dbReference type="GO" id="GO:0005680">
    <property type="term" value="C:anaphase-promoting complex"/>
    <property type="evidence" value="ECO:0007669"/>
    <property type="project" value="TreeGrafter"/>
</dbReference>
<reference evidence="9 10" key="1">
    <citation type="submission" date="2020-11" db="EMBL/GenBank/DDBJ databases">
        <authorList>
            <person name="Wallbank WR R."/>
            <person name="Pardo Diaz C."/>
            <person name="Kozak K."/>
            <person name="Martin S."/>
            <person name="Jiggins C."/>
            <person name="Moest M."/>
            <person name="Warren A I."/>
            <person name="Generalovic N T."/>
            <person name="Byers J.R.P. K."/>
            <person name="Montejo-Kovacevich G."/>
            <person name="Yen C E."/>
        </authorList>
    </citation>
    <scope>NUCLEOTIDE SEQUENCE [LARGE SCALE GENOMIC DNA]</scope>
</reference>
<organism evidence="9 10">
    <name type="scientific">Hermetia illucens</name>
    <name type="common">Black soldier fly</name>
    <dbReference type="NCBI Taxonomy" id="343691"/>
    <lineage>
        <taxon>Eukaryota</taxon>
        <taxon>Metazoa</taxon>
        <taxon>Ecdysozoa</taxon>
        <taxon>Arthropoda</taxon>
        <taxon>Hexapoda</taxon>
        <taxon>Insecta</taxon>
        <taxon>Pterygota</taxon>
        <taxon>Neoptera</taxon>
        <taxon>Endopterygota</taxon>
        <taxon>Diptera</taxon>
        <taxon>Brachycera</taxon>
        <taxon>Stratiomyomorpha</taxon>
        <taxon>Stratiomyidae</taxon>
        <taxon>Hermetiinae</taxon>
        <taxon>Hermetia</taxon>
    </lineage>
</organism>
<comment type="similarity">
    <text evidence="5">Belongs to the APC3/CDC27 family.</text>
</comment>
<dbReference type="AlphaFoldDB" id="A0A7R8YQT4"/>
<dbReference type="InParanoid" id="A0A7R8YQT4"/>
<dbReference type="Pfam" id="PF12895">
    <property type="entry name" value="ANAPC3"/>
    <property type="match status" value="1"/>
</dbReference>
<dbReference type="Pfam" id="PF00515">
    <property type="entry name" value="TPR_1"/>
    <property type="match status" value="1"/>
</dbReference>
<dbReference type="SUPFAM" id="SSF48452">
    <property type="entry name" value="TPR-like"/>
    <property type="match status" value="2"/>
</dbReference>
<evidence type="ECO:0000256" key="4">
    <source>
        <dbReference type="ARBA" id="ARBA00023242"/>
    </source>
</evidence>
<dbReference type="PROSITE" id="PS50005">
    <property type="entry name" value="TPR"/>
    <property type="match status" value="6"/>
</dbReference>